<evidence type="ECO:0000259" key="2">
    <source>
        <dbReference type="Pfam" id="PF01936"/>
    </source>
</evidence>
<evidence type="ECO:0000313" key="3">
    <source>
        <dbReference type="EMBL" id="CAA9555037.1"/>
    </source>
</evidence>
<name>A0A6J4UQ17_9BACT</name>
<reference evidence="3" key="1">
    <citation type="submission" date="2020-02" db="EMBL/GenBank/DDBJ databases">
        <authorList>
            <person name="Meier V. D."/>
        </authorList>
    </citation>
    <scope>NUCLEOTIDE SEQUENCE</scope>
    <source>
        <strain evidence="3">AVDCRST_MAG43</strain>
    </source>
</reference>
<feature type="region of interest" description="Disordered" evidence="1">
    <location>
        <begin position="297"/>
        <end position="318"/>
    </location>
</feature>
<dbReference type="GO" id="GO:0004540">
    <property type="term" value="F:RNA nuclease activity"/>
    <property type="evidence" value="ECO:0007669"/>
    <property type="project" value="InterPro"/>
</dbReference>
<organism evidence="3">
    <name type="scientific">uncultured Thermomicrobiales bacterium</name>
    <dbReference type="NCBI Taxonomy" id="1645740"/>
    <lineage>
        <taxon>Bacteria</taxon>
        <taxon>Pseudomonadati</taxon>
        <taxon>Thermomicrobiota</taxon>
        <taxon>Thermomicrobia</taxon>
        <taxon>Thermomicrobiales</taxon>
        <taxon>environmental samples</taxon>
    </lineage>
</organism>
<dbReference type="PANTHER" id="PTHR35811">
    <property type="entry name" value="SLR1870 PROTEIN"/>
    <property type="match status" value="1"/>
</dbReference>
<dbReference type="InterPro" id="IPR021139">
    <property type="entry name" value="NYN"/>
</dbReference>
<dbReference type="CDD" id="cd11297">
    <property type="entry name" value="PIN_LabA-like_N_1"/>
    <property type="match status" value="1"/>
</dbReference>
<dbReference type="EMBL" id="CADCWI010000073">
    <property type="protein sequence ID" value="CAA9555037.1"/>
    <property type="molecule type" value="Genomic_DNA"/>
</dbReference>
<evidence type="ECO:0000256" key="1">
    <source>
        <dbReference type="SAM" id="MobiDB-lite"/>
    </source>
</evidence>
<protein>
    <recommendedName>
        <fullName evidence="2">NYN domain-containing protein</fullName>
    </recommendedName>
</protein>
<gene>
    <name evidence="3" type="ORF">AVDCRST_MAG43-1386</name>
</gene>
<feature type="region of interest" description="Disordered" evidence="1">
    <location>
        <begin position="189"/>
        <end position="210"/>
    </location>
</feature>
<dbReference type="AlphaFoldDB" id="A0A6J4UQ17"/>
<dbReference type="Gene3D" id="3.40.50.1010">
    <property type="entry name" value="5'-nuclease"/>
    <property type="match status" value="1"/>
</dbReference>
<dbReference type="PANTHER" id="PTHR35811:SF1">
    <property type="entry name" value="HTH OST-TYPE DOMAIN-CONTAINING PROTEIN"/>
    <property type="match status" value="1"/>
</dbReference>
<proteinExistence type="predicted"/>
<sequence length="430" mass="47572">MNQQRSSNGTTDSTRNGDDADARLGDVALLIDYENLQISLKRLFNVTTPQMSLIIQEAQEHGRLVLARAYAPWTSPDLAIDAENLYRQGIELIYVPSRKNSADVRLAVDAVETAGRSTNLTTFVIVTGDGDLIHPLNFLRQHGRKVVVIGVDAAMSRMLSAAADSVLLYERDLDPSVRERYPRRSIARAVTPESTSQPEAPVTPARPRLVPLRNYGPAEDAFRMVQEALTRRGNGEPVLFQELGHWLSQDHGLRPRTWYGVPFSVFMEAAEREGYVTITTSGGNSFASLPTSAVLDAGDDTAIDDEPSDDEGDEDLGSNVRLESLRSEEQRDLFDALRQLQASKRAGFLSFRTILNHLLSASVLPRLSEWQIRRLLNDLANRKPPILVRSQKKGKTPAGQPYSFSSFVLTKDESLLDVQETSAADDALSV</sequence>
<accession>A0A6J4UQ17</accession>
<feature type="domain" description="NYN" evidence="2">
    <location>
        <begin position="27"/>
        <end position="167"/>
    </location>
</feature>
<feature type="compositionally biased region" description="Acidic residues" evidence="1">
    <location>
        <begin position="297"/>
        <end position="316"/>
    </location>
</feature>
<dbReference type="Pfam" id="PF01936">
    <property type="entry name" value="NYN"/>
    <property type="match status" value="1"/>
</dbReference>